<dbReference type="AlphaFoldDB" id="A0A0T9Q448"/>
<protein>
    <submittedName>
        <fullName evidence="2">Undecaprenyl pyrophosphate phosphatase</fullName>
    </submittedName>
</protein>
<gene>
    <name evidence="2" type="primary">yeiU_1</name>
    <name evidence="3" type="synonym">yeiU_2</name>
    <name evidence="2" type="ORF">ERS008529_02519</name>
    <name evidence="3" type="ORF">ERS137968_03646</name>
</gene>
<evidence type="ECO:0000313" key="3">
    <source>
        <dbReference type="EMBL" id="CRY68531.1"/>
    </source>
</evidence>
<reference evidence="5" key="2">
    <citation type="submission" date="2015-03" db="EMBL/GenBank/DDBJ databases">
        <authorList>
            <consortium name="Pathogen Informatics"/>
        </authorList>
    </citation>
    <scope>NUCLEOTIDE SEQUENCE [LARGE SCALE GENOMIC DNA]</scope>
    <source>
        <strain evidence="5">A125KOH2</strain>
    </source>
</reference>
<proteinExistence type="predicted"/>
<feature type="transmembrane region" description="Helical" evidence="1">
    <location>
        <begin position="7"/>
        <end position="25"/>
    </location>
</feature>
<dbReference type="Proteomes" id="UP000045840">
    <property type="component" value="Unassembled WGS sequence"/>
</dbReference>
<dbReference type="EMBL" id="CWJL01000022">
    <property type="protein sequence ID" value="CRY68531.1"/>
    <property type="molecule type" value="Genomic_DNA"/>
</dbReference>
<keyword evidence="4" id="KW-1185">Reference proteome</keyword>
<dbReference type="Proteomes" id="UP000044625">
    <property type="component" value="Unassembled WGS sequence"/>
</dbReference>
<organism evidence="2 5">
    <name type="scientific">Yersinia pekkanenii</name>
    <dbReference type="NCBI Taxonomy" id="1288385"/>
    <lineage>
        <taxon>Bacteria</taxon>
        <taxon>Pseudomonadati</taxon>
        <taxon>Pseudomonadota</taxon>
        <taxon>Gammaproteobacteria</taxon>
        <taxon>Enterobacterales</taxon>
        <taxon>Yersiniaceae</taxon>
        <taxon>Yersinia</taxon>
    </lineage>
</organism>
<keyword evidence="1" id="KW-0812">Transmembrane</keyword>
<name>A0A0T9Q448_9GAMM</name>
<reference evidence="3 4" key="1">
    <citation type="submission" date="2015-03" db="EMBL/GenBank/DDBJ databases">
        <authorList>
            <consortium name="Pathogen Informatics"/>
            <person name="Murphy D."/>
        </authorList>
    </citation>
    <scope>NUCLEOTIDE SEQUENCE [LARGE SCALE GENOMIC DNA]</scope>
    <source>
        <strain evidence="3">Type strain: CIP110230</strain>
        <strain evidence="4">type strain: CIP110230</strain>
    </source>
</reference>
<dbReference type="EMBL" id="CQAZ01000021">
    <property type="protein sequence ID" value="CNH93655.1"/>
    <property type="molecule type" value="Genomic_DNA"/>
</dbReference>
<keyword evidence="1" id="KW-1133">Transmembrane helix</keyword>
<evidence type="ECO:0000313" key="4">
    <source>
        <dbReference type="Proteomes" id="UP000044625"/>
    </source>
</evidence>
<sequence length="34" mass="4075">MTRRNLPTILLLNLLGIALFFSWYIPENHGVWFK</sequence>
<dbReference type="STRING" id="1288385.ERS137968_03646"/>
<accession>A0A0T9Q448</accession>
<keyword evidence="1" id="KW-0472">Membrane</keyword>
<evidence type="ECO:0000313" key="5">
    <source>
        <dbReference type="Proteomes" id="UP000045840"/>
    </source>
</evidence>
<reference evidence="2" key="3">
    <citation type="submission" date="2015-03" db="EMBL/GenBank/DDBJ databases">
        <authorList>
            <person name="Murphy D."/>
        </authorList>
    </citation>
    <scope>NUCLEOTIDE SEQUENCE [LARGE SCALE GENOMIC DNA]</scope>
    <source>
        <strain evidence="2">A125KOH2</strain>
    </source>
</reference>
<evidence type="ECO:0000313" key="2">
    <source>
        <dbReference type="EMBL" id="CNH93655.1"/>
    </source>
</evidence>
<evidence type="ECO:0000256" key="1">
    <source>
        <dbReference type="SAM" id="Phobius"/>
    </source>
</evidence>